<protein>
    <recommendedName>
        <fullName evidence="4">DUF3466 family protein</fullName>
    </recommendedName>
</protein>
<evidence type="ECO:0000313" key="2">
    <source>
        <dbReference type="EMBL" id="AIY65631.1"/>
    </source>
</evidence>
<dbReference type="KEGG" id="pseo:OM33_11025"/>
<evidence type="ECO:0000256" key="1">
    <source>
        <dbReference type="SAM" id="SignalP"/>
    </source>
</evidence>
<dbReference type="OrthoDB" id="6219137at2"/>
<evidence type="ECO:0000313" key="3">
    <source>
        <dbReference type="Proteomes" id="UP000030341"/>
    </source>
</evidence>
<name>A0A0A7EHW2_9GAMM</name>
<keyword evidence="3" id="KW-1185">Reference proteome</keyword>
<feature type="chain" id="PRO_5002027991" description="DUF3466 family protein" evidence="1">
    <location>
        <begin position="21"/>
        <end position="581"/>
    </location>
</feature>
<dbReference type="EMBL" id="CP009888">
    <property type="protein sequence ID" value="AIY65631.1"/>
    <property type="molecule type" value="Genomic_DNA"/>
</dbReference>
<reference evidence="2 3" key="1">
    <citation type="submission" date="2014-11" db="EMBL/GenBank/DDBJ databases">
        <title>Complete Genome Sequence of Pseudoalteromonas sp. Strain OCN003 Isolated from Kaneohe Bay, Oahu, Hawaii.</title>
        <authorList>
            <person name="Beurmann S."/>
            <person name="Videau P."/>
            <person name="Ushijima B."/>
            <person name="Smith A.M."/>
            <person name="Aeby G.S."/>
            <person name="Callahan S.M."/>
            <person name="Belcaid M."/>
        </authorList>
    </citation>
    <scope>NUCLEOTIDE SEQUENCE [LARGE SCALE GENOMIC DNA]</scope>
    <source>
        <strain evidence="2 3">OCN003</strain>
    </source>
</reference>
<accession>A0A0A7EHW2</accession>
<dbReference type="eggNOG" id="COG5563">
    <property type="taxonomic scope" value="Bacteria"/>
</dbReference>
<keyword evidence="1" id="KW-0732">Signal</keyword>
<dbReference type="NCBIfam" id="TIGR03501">
    <property type="entry name" value="GlyGly_CTERM"/>
    <property type="match status" value="1"/>
</dbReference>
<dbReference type="AlphaFoldDB" id="A0A0A7EHW2"/>
<dbReference type="STRING" id="1348114.OM33_11025"/>
<dbReference type="Proteomes" id="UP000030341">
    <property type="component" value="Chromosome 1"/>
</dbReference>
<gene>
    <name evidence="2" type="ORF">OM33_11025</name>
</gene>
<proteinExistence type="predicted"/>
<organism evidence="2 3">
    <name type="scientific">Pseudoalteromonas piratica</name>
    <dbReference type="NCBI Taxonomy" id="1348114"/>
    <lineage>
        <taxon>Bacteria</taxon>
        <taxon>Pseudomonadati</taxon>
        <taxon>Pseudomonadota</taxon>
        <taxon>Gammaproteobacteria</taxon>
        <taxon>Alteromonadales</taxon>
        <taxon>Pseudoalteromonadaceae</taxon>
        <taxon>Pseudoalteromonas</taxon>
    </lineage>
</organism>
<evidence type="ECO:0008006" key="4">
    <source>
        <dbReference type="Google" id="ProtNLM"/>
    </source>
</evidence>
<dbReference type="InterPro" id="IPR022562">
    <property type="entry name" value="DUF3466"/>
</dbReference>
<sequence>MKYKLLAAAVFAAITPQVQGATPYVLEELGNLSYAKHAFVTDMNESGQAIGMAQGVFDIHIDTAALDFDDSRLKNYYDIRKGEFEDIDEEITFTLEDIQNGTINGDAQQFLQDYLREYYTDSQLQKISANRTLEYNVAVEYINPTTEKVLFDVEDADYEGLTRSVENIYTGISEDGVKVGWGSAPYTKIEFTPDGDTESETHYIRDFTRRAFVMTPTGERVDLMPIEQTYGGLSIATDIQKVSEGYVVIGESSVSMVAEALERLEDRCDGENQPLEVCYEGYVTSTSSALYNRHATKWVLDNEFNVIDTIDLGLGIIPDEDELKTAWISTALGTNENDIAVGYSVVRYDGDKRRYYPVYFQNGEVVEFIDEDKYEQGGRAVSINQHNVFTGYAVQDIENTTRSKFFYHDIATGETRFPDDFFKSSSAVANDINDNGLIVGQGEVETTSSSRRRQEGFIYNINTETFTNLNDLLPCYESDGETPYAYVVSEAIGILNDGTVYGTATKTVDKRDAQGNVVVDSEGKVERESIVVPVKLTYNPDGVADTCPPKEKETYERQGASMGLIGLLLLPLVAIRRRLFK</sequence>
<dbReference type="HOGENOM" id="CLU_033618_0_0_6"/>
<dbReference type="Pfam" id="PF11949">
    <property type="entry name" value="DUF3466"/>
    <property type="match status" value="1"/>
</dbReference>
<dbReference type="InterPro" id="IPR020008">
    <property type="entry name" value="GlyGly_CTERM"/>
</dbReference>
<dbReference type="RefSeq" id="WP_038641686.1">
    <property type="nucleotide sequence ID" value="NZ_CP009888.1"/>
</dbReference>
<feature type="signal peptide" evidence="1">
    <location>
        <begin position="1"/>
        <end position="20"/>
    </location>
</feature>